<keyword evidence="2 4" id="KW-0238">DNA-binding</keyword>
<dbReference type="InterPro" id="IPR009057">
    <property type="entry name" value="Homeodomain-like_sf"/>
</dbReference>
<dbReference type="SUPFAM" id="SSF48498">
    <property type="entry name" value="Tetracyclin repressor-like, C-terminal domain"/>
    <property type="match status" value="1"/>
</dbReference>
<evidence type="ECO:0000313" key="7">
    <source>
        <dbReference type="Proteomes" id="UP000253908"/>
    </source>
</evidence>
<dbReference type="PANTHER" id="PTHR47506:SF3">
    <property type="entry name" value="HTH-TYPE TRANSCRIPTIONAL REGULATOR LMRA"/>
    <property type="match status" value="1"/>
</dbReference>
<feature type="domain" description="HTH tetR-type" evidence="5">
    <location>
        <begin position="1"/>
        <end position="61"/>
    </location>
</feature>
<dbReference type="EMBL" id="CP024848">
    <property type="protein sequence ID" value="AXI10385.1"/>
    <property type="molecule type" value="Genomic_DNA"/>
</dbReference>
<organism evidence="6 7">
    <name type="scientific">Oceanobacillus zhaokaii</name>
    <dbReference type="NCBI Taxonomy" id="2052660"/>
    <lineage>
        <taxon>Bacteria</taxon>
        <taxon>Bacillati</taxon>
        <taxon>Bacillota</taxon>
        <taxon>Bacilli</taxon>
        <taxon>Bacillales</taxon>
        <taxon>Bacillaceae</taxon>
        <taxon>Oceanobacillus</taxon>
    </lineage>
</organism>
<dbReference type="Proteomes" id="UP000253908">
    <property type="component" value="Chromosome"/>
</dbReference>
<dbReference type="Pfam" id="PF21993">
    <property type="entry name" value="TetR_C_13_2"/>
    <property type="match status" value="1"/>
</dbReference>
<keyword evidence="7" id="KW-1185">Reference proteome</keyword>
<evidence type="ECO:0000256" key="1">
    <source>
        <dbReference type="ARBA" id="ARBA00023015"/>
    </source>
</evidence>
<dbReference type="OrthoDB" id="9810023at2"/>
<dbReference type="InterPro" id="IPR001647">
    <property type="entry name" value="HTH_TetR"/>
</dbReference>
<dbReference type="SUPFAM" id="SSF46689">
    <property type="entry name" value="Homeodomain-like"/>
    <property type="match status" value="1"/>
</dbReference>
<evidence type="ECO:0000256" key="3">
    <source>
        <dbReference type="ARBA" id="ARBA00023163"/>
    </source>
</evidence>
<evidence type="ECO:0000313" key="6">
    <source>
        <dbReference type="EMBL" id="AXI10385.1"/>
    </source>
</evidence>
<dbReference type="InterPro" id="IPR036271">
    <property type="entry name" value="Tet_transcr_reg_TetR-rel_C_sf"/>
</dbReference>
<keyword evidence="1" id="KW-0805">Transcription regulation</keyword>
<dbReference type="AlphaFoldDB" id="A0A345PK55"/>
<dbReference type="PANTHER" id="PTHR47506">
    <property type="entry name" value="TRANSCRIPTIONAL REGULATORY PROTEIN"/>
    <property type="match status" value="1"/>
</dbReference>
<dbReference type="KEGG" id="ocn:CUC15_16215"/>
<protein>
    <submittedName>
        <fullName evidence="6">TetR/AcrR family transcriptional regulator</fullName>
    </submittedName>
</protein>
<evidence type="ECO:0000259" key="5">
    <source>
        <dbReference type="PROSITE" id="PS50977"/>
    </source>
</evidence>
<name>A0A345PK55_9BACI</name>
<dbReference type="PRINTS" id="PR00455">
    <property type="entry name" value="HTHTETR"/>
</dbReference>
<keyword evidence="3" id="KW-0804">Transcription</keyword>
<accession>A0A345PK55</accession>
<evidence type="ECO:0000256" key="2">
    <source>
        <dbReference type="ARBA" id="ARBA00023125"/>
    </source>
</evidence>
<dbReference type="RefSeq" id="WP_114917671.1">
    <property type="nucleotide sequence ID" value="NZ_CP024848.1"/>
</dbReference>
<dbReference type="PROSITE" id="PS50977">
    <property type="entry name" value="HTH_TETR_2"/>
    <property type="match status" value="1"/>
</dbReference>
<dbReference type="InterPro" id="IPR054156">
    <property type="entry name" value="YxaF_TetR_C"/>
</dbReference>
<dbReference type="Pfam" id="PF00440">
    <property type="entry name" value="TetR_N"/>
    <property type="match status" value="1"/>
</dbReference>
<feature type="DNA-binding region" description="H-T-H motif" evidence="4">
    <location>
        <begin position="24"/>
        <end position="43"/>
    </location>
</feature>
<evidence type="ECO:0000256" key="4">
    <source>
        <dbReference type="PROSITE-ProRule" id="PRU00335"/>
    </source>
</evidence>
<sequence length="187" mass="20514">MDTKSLLIDTATTLFQQKGYKSVGLTEILKACNVTKGALYHHFPNGKEELLITCLHGLNEVITTDIKAIFSRHLSTKDAILSMIDKLILNFEKNDTIIGYTFSSIVSEMATMSEPVRIACSALYENIQNLYHEKLLTEGYSNESASAIALLLTASIEGAIMLCITQNSATPLKTIATLLPSILEVNK</sequence>
<gene>
    <name evidence="6" type="ORF">CUC15_16215</name>
</gene>
<reference evidence="7" key="1">
    <citation type="submission" date="2017-11" db="EMBL/GenBank/DDBJ databases">
        <authorList>
            <person name="Zhu W."/>
        </authorList>
    </citation>
    <scope>NUCLEOTIDE SEQUENCE [LARGE SCALE GENOMIC DNA]</scope>
    <source>
        <strain evidence="7">160</strain>
    </source>
</reference>
<dbReference type="Gene3D" id="1.10.357.10">
    <property type="entry name" value="Tetracycline Repressor, domain 2"/>
    <property type="match status" value="1"/>
</dbReference>
<dbReference type="GO" id="GO:0003677">
    <property type="term" value="F:DNA binding"/>
    <property type="evidence" value="ECO:0007669"/>
    <property type="project" value="UniProtKB-UniRule"/>
</dbReference>
<proteinExistence type="predicted"/>